<comment type="caution">
    <text evidence="3">The sequence shown here is derived from an EMBL/GenBank/DDBJ whole genome shotgun (WGS) entry which is preliminary data.</text>
</comment>
<dbReference type="NCBIfam" id="NF033580">
    <property type="entry name" value="transpos_IS5_3"/>
    <property type="match status" value="1"/>
</dbReference>
<evidence type="ECO:0000313" key="4">
    <source>
        <dbReference type="Proteomes" id="UP001180489"/>
    </source>
</evidence>
<dbReference type="Pfam" id="PF13340">
    <property type="entry name" value="DUF4096"/>
    <property type="match status" value="1"/>
</dbReference>
<protein>
    <submittedName>
        <fullName evidence="3">IS5 family transposase</fullName>
    </submittedName>
</protein>
<proteinExistence type="predicted"/>
<feature type="domain" description="Insertion element IS402-like" evidence="2">
    <location>
        <begin position="8"/>
        <end position="86"/>
    </location>
</feature>
<keyword evidence="4" id="KW-1185">Reference proteome</keyword>
<accession>A0ABU2USC0</accession>
<evidence type="ECO:0000259" key="2">
    <source>
        <dbReference type="Pfam" id="PF13340"/>
    </source>
</evidence>
<dbReference type="PANTHER" id="PTHR30007">
    <property type="entry name" value="PHP DOMAIN PROTEIN"/>
    <property type="match status" value="1"/>
</dbReference>
<dbReference type="InterPro" id="IPR025161">
    <property type="entry name" value="IS402-like_dom"/>
</dbReference>
<dbReference type="InterPro" id="IPR002559">
    <property type="entry name" value="Transposase_11"/>
</dbReference>
<feature type="domain" description="Transposase IS4-like" evidence="1">
    <location>
        <begin position="104"/>
        <end position="251"/>
    </location>
</feature>
<gene>
    <name evidence="3" type="ORF">RM863_27925</name>
</gene>
<name>A0ABU2USC0_9ACTN</name>
<dbReference type="PANTHER" id="PTHR30007:SF0">
    <property type="entry name" value="TRANSPOSASE"/>
    <property type="match status" value="1"/>
</dbReference>
<dbReference type="Proteomes" id="UP001180489">
    <property type="component" value="Unassembled WGS sequence"/>
</dbReference>
<organism evidence="3 4">
    <name type="scientific">Streptomyces hintoniae</name>
    <dbReference type="NCBI Taxonomy" id="3075521"/>
    <lineage>
        <taxon>Bacteria</taxon>
        <taxon>Bacillati</taxon>
        <taxon>Actinomycetota</taxon>
        <taxon>Actinomycetes</taxon>
        <taxon>Kitasatosporales</taxon>
        <taxon>Streptomycetaceae</taxon>
        <taxon>Streptomyces</taxon>
    </lineage>
</organism>
<sequence length="280" mass="31393">MSSVRSDVSDARWALIEPVFTDWRARRTGRGTAARVHDLREIVNAILYVDRTGIPWEYLPHDFPPYKTVYGYYAKWEADGTTRQVHDLLRDKTRQLHGPSVQPTAAVVDAQSVKTSTNVSGTSQGIDAGKKIKGRKRHVITDTLGLVLAALVTAANVHDTTGGKLLLNDLAAAHPSVTKVWADGGYQNSIFNHGARLGIDVEVVQRPRTKGFEPLPQRWVIERTFGWLMQHRRLARDDEALPERSRAMIHWAMANRMARELTGESTPTWRIETDIPLTSA</sequence>
<evidence type="ECO:0000313" key="3">
    <source>
        <dbReference type="EMBL" id="MDT0475960.1"/>
    </source>
</evidence>
<dbReference type="RefSeq" id="WP_311636766.1">
    <property type="nucleotide sequence ID" value="NZ_JAVRFF010000037.1"/>
</dbReference>
<dbReference type="EMBL" id="JAVRFF010000037">
    <property type="protein sequence ID" value="MDT0475960.1"/>
    <property type="molecule type" value="Genomic_DNA"/>
</dbReference>
<dbReference type="Pfam" id="PF01609">
    <property type="entry name" value="DDE_Tnp_1"/>
    <property type="match status" value="1"/>
</dbReference>
<evidence type="ECO:0000259" key="1">
    <source>
        <dbReference type="Pfam" id="PF01609"/>
    </source>
</evidence>
<reference evidence="3" key="1">
    <citation type="submission" date="2024-05" db="EMBL/GenBank/DDBJ databases">
        <title>30 novel species of actinomycetes from the DSMZ collection.</title>
        <authorList>
            <person name="Nouioui I."/>
        </authorList>
    </citation>
    <scope>NUCLEOTIDE SEQUENCE</scope>
    <source>
        <strain evidence="3">DSM 41014</strain>
    </source>
</reference>